<comment type="caution">
    <text evidence="2">The sequence shown here is derived from an EMBL/GenBank/DDBJ whole genome shotgun (WGS) entry which is preliminary data.</text>
</comment>
<dbReference type="AlphaFoldDB" id="A0A9P6CU20"/>
<dbReference type="Pfam" id="PF00583">
    <property type="entry name" value="Acetyltransf_1"/>
    <property type="match status" value="1"/>
</dbReference>
<keyword evidence="3" id="KW-1185">Reference proteome</keyword>
<dbReference type="EMBL" id="MU155220">
    <property type="protein sequence ID" value="KAF9479092.1"/>
    <property type="molecule type" value="Genomic_DNA"/>
</dbReference>
<dbReference type="Proteomes" id="UP000807469">
    <property type="component" value="Unassembled WGS sequence"/>
</dbReference>
<name>A0A9P6CU20_9AGAR</name>
<gene>
    <name evidence="2" type="ORF">BDN70DRAFT_807583</name>
</gene>
<dbReference type="OrthoDB" id="5372118at2759"/>
<dbReference type="InterPro" id="IPR000182">
    <property type="entry name" value="GNAT_dom"/>
</dbReference>
<dbReference type="GO" id="GO:0016747">
    <property type="term" value="F:acyltransferase activity, transferring groups other than amino-acyl groups"/>
    <property type="evidence" value="ECO:0007669"/>
    <property type="project" value="InterPro"/>
</dbReference>
<dbReference type="CDD" id="cd04301">
    <property type="entry name" value="NAT_SF"/>
    <property type="match status" value="1"/>
</dbReference>
<evidence type="ECO:0000259" key="1">
    <source>
        <dbReference type="PROSITE" id="PS51186"/>
    </source>
</evidence>
<dbReference type="InterPro" id="IPR016181">
    <property type="entry name" value="Acyl_CoA_acyltransferase"/>
</dbReference>
<feature type="domain" description="N-acetyltransferase" evidence="1">
    <location>
        <begin position="158"/>
        <end position="311"/>
    </location>
</feature>
<protein>
    <recommendedName>
        <fullName evidence="1">N-acetyltransferase domain-containing protein</fullName>
    </recommendedName>
</protein>
<dbReference type="PROSITE" id="PS51186">
    <property type="entry name" value="GNAT"/>
    <property type="match status" value="1"/>
</dbReference>
<evidence type="ECO:0000313" key="3">
    <source>
        <dbReference type="Proteomes" id="UP000807469"/>
    </source>
</evidence>
<sequence>MALEGDQVKANVILPILNKCVAKEHQRQRSLSDHLWIYVYKVYPNGTQRVLFIASCTDGYLGKYPIFVFSPIPYAYLDDNKYVPAIRLLATRMVENIDPSRVYSIFGPEVVTRKLAAMWTRRTRIPEVPEPYYHAKISYLRPQDLVDTNVAIHPNDRIRIRPAHAGDIPQIAQLCWMFAQEGPPFTLSERRALREAQILHDNGEVWVYTVRQSGQPEESARVASIVAFTRNTNVMATITKVYTHPDFRGQRRAEQLVREVCRYLFSTGKTSIALFVGIENKAANVYHRVGFLGLGRHDPVMDGIDPWIEIGFDRNCVELGHW</sequence>
<proteinExistence type="predicted"/>
<evidence type="ECO:0000313" key="2">
    <source>
        <dbReference type="EMBL" id="KAF9479092.1"/>
    </source>
</evidence>
<dbReference type="Gene3D" id="3.40.630.30">
    <property type="match status" value="1"/>
</dbReference>
<organism evidence="2 3">
    <name type="scientific">Pholiota conissans</name>
    <dbReference type="NCBI Taxonomy" id="109636"/>
    <lineage>
        <taxon>Eukaryota</taxon>
        <taxon>Fungi</taxon>
        <taxon>Dikarya</taxon>
        <taxon>Basidiomycota</taxon>
        <taxon>Agaricomycotina</taxon>
        <taxon>Agaricomycetes</taxon>
        <taxon>Agaricomycetidae</taxon>
        <taxon>Agaricales</taxon>
        <taxon>Agaricineae</taxon>
        <taxon>Strophariaceae</taxon>
        <taxon>Pholiota</taxon>
    </lineage>
</organism>
<dbReference type="SUPFAM" id="SSF55729">
    <property type="entry name" value="Acyl-CoA N-acyltransferases (Nat)"/>
    <property type="match status" value="1"/>
</dbReference>
<reference evidence="2" key="1">
    <citation type="submission" date="2020-11" db="EMBL/GenBank/DDBJ databases">
        <authorList>
            <consortium name="DOE Joint Genome Institute"/>
            <person name="Ahrendt S."/>
            <person name="Riley R."/>
            <person name="Andreopoulos W."/>
            <person name="Labutti K."/>
            <person name="Pangilinan J."/>
            <person name="Ruiz-Duenas F.J."/>
            <person name="Barrasa J.M."/>
            <person name="Sanchez-Garcia M."/>
            <person name="Camarero S."/>
            <person name="Miyauchi S."/>
            <person name="Serrano A."/>
            <person name="Linde D."/>
            <person name="Babiker R."/>
            <person name="Drula E."/>
            <person name="Ayuso-Fernandez I."/>
            <person name="Pacheco R."/>
            <person name="Padilla G."/>
            <person name="Ferreira P."/>
            <person name="Barriuso J."/>
            <person name="Kellner H."/>
            <person name="Castanera R."/>
            <person name="Alfaro M."/>
            <person name="Ramirez L."/>
            <person name="Pisabarro A.G."/>
            <person name="Kuo A."/>
            <person name="Tritt A."/>
            <person name="Lipzen A."/>
            <person name="He G."/>
            <person name="Yan M."/>
            <person name="Ng V."/>
            <person name="Cullen D."/>
            <person name="Martin F."/>
            <person name="Rosso M.-N."/>
            <person name="Henrissat B."/>
            <person name="Hibbett D."/>
            <person name="Martinez A.T."/>
            <person name="Grigoriev I.V."/>
        </authorList>
    </citation>
    <scope>NUCLEOTIDE SEQUENCE</scope>
    <source>
        <strain evidence="2">CIRM-BRFM 674</strain>
    </source>
</reference>
<accession>A0A9P6CU20</accession>